<dbReference type="CDD" id="cd00085">
    <property type="entry name" value="HNHc"/>
    <property type="match status" value="1"/>
</dbReference>
<dbReference type="SMART" id="SM00507">
    <property type="entry name" value="HNHc"/>
    <property type="match status" value="1"/>
</dbReference>
<feature type="domain" description="HNH nuclease" evidence="2">
    <location>
        <begin position="169"/>
        <end position="228"/>
    </location>
</feature>
<dbReference type="Gene3D" id="1.10.30.50">
    <property type="match status" value="1"/>
</dbReference>
<dbReference type="EMBL" id="CP074694">
    <property type="protein sequence ID" value="QVL30245.1"/>
    <property type="molecule type" value="Genomic_DNA"/>
</dbReference>
<feature type="region of interest" description="Disordered" evidence="1">
    <location>
        <begin position="112"/>
        <end position="150"/>
    </location>
</feature>
<dbReference type="RefSeq" id="WP_213494122.1">
    <property type="nucleotide sequence ID" value="NZ_CP074694.1"/>
</dbReference>
<keyword evidence="3" id="KW-0540">Nuclease</keyword>
<dbReference type="Proteomes" id="UP000676194">
    <property type="component" value="Chromosome"/>
</dbReference>
<name>A0A8E6B4J5_9BACT</name>
<evidence type="ECO:0000313" key="4">
    <source>
        <dbReference type="Proteomes" id="UP000676194"/>
    </source>
</evidence>
<feature type="compositionally biased region" description="Polar residues" evidence="1">
    <location>
        <begin position="119"/>
        <end position="139"/>
    </location>
</feature>
<dbReference type="Pfam" id="PF13391">
    <property type="entry name" value="HNH_2"/>
    <property type="match status" value="1"/>
</dbReference>
<accession>A0A8E6B4J5</accession>
<gene>
    <name evidence="3" type="ORF">KIH39_15435</name>
</gene>
<reference evidence="3" key="1">
    <citation type="submission" date="2021-05" db="EMBL/GenBank/DDBJ databases">
        <title>Complete genome sequence of the cellulolytic planctomycete Telmatocola sphagniphila SP2T and characterization of the first cellulase from planctomycetes.</title>
        <authorList>
            <person name="Rakitin A.L."/>
            <person name="Beletsky A.V."/>
            <person name="Naumoff D.G."/>
            <person name="Kulichevskaya I.S."/>
            <person name="Mardanov A.V."/>
            <person name="Ravin N.V."/>
            <person name="Dedysh S.N."/>
        </authorList>
    </citation>
    <scope>NUCLEOTIDE SEQUENCE</scope>
    <source>
        <strain evidence="3">SP2T</strain>
    </source>
</reference>
<evidence type="ECO:0000259" key="2">
    <source>
        <dbReference type="SMART" id="SM00507"/>
    </source>
</evidence>
<evidence type="ECO:0000313" key="3">
    <source>
        <dbReference type="EMBL" id="QVL30245.1"/>
    </source>
</evidence>
<dbReference type="GO" id="GO:0004519">
    <property type="term" value="F:endonuclease activity"/>
    <property type="evidence" value="ECO:0007669"/>
    <property type="project" value="UniProtKB-KW"/>
</dbReference>
<keyword evidence="4" id="KW-1185">Reference proteome</keyword>
<protein>
    <submittedName>
        <fullName evidence="3">HNH endonuclease</fullName>
    </submittedName>
</protein>
<keyword evidence="3" id="KW-0255">Endonuclease</keyword>
<organism evidence="3 4">
    <name type="scientific">Telmatocola sphagniphila</name>
    <dbReference type="NCBI Taxonomy" id="1123043"/>
    <lineage>
        <taxon>Bacteria</taxon>
        <taxon>Pseudomonadati</taxon>
        <taxon>Planctomycetota</taxon>
        <taxon>Planctomycetia</taxon>
        <taxon>Gemmatales</taxon>
        <taxon>Gemmataceae</taxon>
    </lineage>
</organism>
<proteinExistence type="predicted"/>
<dbReference type="InterPro" id="IPR003615">
    <property type="entry name" value="HNH_nuc"/>
</dbReference>
<evidence type="ECO:0000256" key="1">
    <source>
        <dbReference type="SAM" id="MobiDB-lite"/>
    </source>
</evidence>
<sequence>MAENELNVPMHPDNKRFDILFGEIGKRTHIIHRAMAMLNKPESAKNIGETARKIAEKEHFPLNDETFSASTTRSHLVSMRDKPGRGFAELVSRGKWQLTARAKTLLAQSNKVKTEIENSKTSQRNVARSSGSESNGQREQLTDAPLAVDLGEPPARIATTTYRIVRDTRLADWTKKAHNYKCQICGVSIKLADGSGYAEGHHIKPLGSPHNGPDVIDNILCVCPNHHAMCDFGAIELDLEKLETAEGHSLNQKYLDYHNQKIFKG</sequence>
<keyword evidence="3" id="KW-0378">Hydrolase</keyword>
<dbReference type="AlphaFoldDB" id="A0A8E6B4J5"/>
<dbReference type="KEGG" id="tsph:KIH39_15435"/>